<dbReference type="PROSITE" id="PS51419">
    <property type="entry name" value="RAB"/>
    <property type="match status" value="1"/>
</dbReference>
<dbReference type="GO" id="GO:0005525">
    <property type="term" value="F:GTP binding"/>
    <property type="evidence" value="ECO:0007669"/>
    <property type="project" value="UniProtKB-KW"/>
</dbReference>
<keyword evidence="6" id="KW-0342">GTP-binding</keyword>
<dbReference type="InterPro" id="IPR027417">
    <property type="entry name" value="P-loop_NTPase"/>
</dbReference>
<keyword evidence="3" id="KW-0813">Transport</keyword>
<dbReference type="PRINTS" id="PR00627">
    <property type="entry name" value="GTPRANTC4"/>
</dbReference>
<dbReference type="InterPro" id="IPR002041">
    <property type="entry name" value="Ran_GTPase"/>
</dbReference>
<keyword evidence="4" id="KW-0547">Nucleotide-binding</keyword>
<dbReference type="PANTHER" id="PTHR24071:SF0">
    <property type="entry name" value="GTP-BINDING NUCLEAR PROTEIN RAN"/>
    <property type="match status" value="1"/>
</dbReference>
<organism evidence="8">
    <name type="scientific">Marseillevirus LCMAC103</name>
    <dbReference type="NCBI Taxonomy" id="2506604"/>
    <lineage>
        <taxon>Viruses</taxon>
        <taxon>Varidnaviria</taxon>
        <taxon>Bamfordvirae</taxon>
        <taxon>Nucleocytoviricota</taxon>
        <taxon>Megaviricetes</taxon>
        <taxon>Pimascovirales</taxon>
        <taxon>Pimascovirales incertae sedis</taxon>
        <taxon>Marseilleviridae</taxon>
    </lineage>
</organism>
<dbReference type="GO" id="GO:0020002">
    <property type="term" value="C:host cell plasma membrane"/>
    <property type="evidence" value="ECO:0007669"/>
    <property type="project" value="UniProtKB-SubCell"/>
</dbReference>
<dbReference type="InterPro" id="IPR005225">
    <property type="entry name" value="Small_GTP-bd"/>
</dbReference>
<dbReference type="SMART" id="SM00174">
    <property type="entry name" value="RHO"/>
    <property type="match status" value="1"/>
</dbReference>
<evidence type="ECO:0000256" key="5">
    <source>
        <dbReference type="ARBA" id="ARBA00022927"/>
    </source>
</evidence>
<dbReference type="SMART" id="SM00176">
    <property type="entry name" value="RAN"/>
    <property type="match status" value="1"/>
</dbReference>
<dbReference type="InterPro" id="IPR001806">
    <property type="entry name" value="Small_GTPase"/>
</dbReference>
<evidence type="ECO:0000256" key="6">
    <source>
        <dbReference type="ARBA" id="ARBA00023134"/>
    </source>
</evidence>
<dbReference type="GO" id="GO:0015031">
    <property type="term" value="P:protein transport"/>
    <property type="evidence" value="ECO:0007669"/>
    <property type="project" value="UniProtKB-KW"/>
</dbReference>
<comment type="subcellular location">
    <subcellularLocation>
        <location evidence="1">Host cell membrane</location>
        <topology evidence="1">Lipid-anchor</topology>
        <orientation evidence="1">Cytoplasmic side</orientation>
    </subcellularLocation>
</comment>
<dbReference type="Gene3D" id="3.40.50.300">
    <property type="entry name" value="P-loop containing nucleotide triphosphate hydrolases"/>
    <property type="match status" value="1"/>
</dbReference>
<dbReference type="SMART" id="SM00175">
    <property type="entry name" value="RAB"/>
    <property type="match status" value="1"/>
</dbReference>
<dbReference type="Pfam" id="PF00071">
    <property type="entry name" value="Ras"/>
    <property type="match status" value="1"/>
</dbReference>
<comment type="similarity">
    <text evidence="2">Belongs to the small GTPase superfamily. Ran family.</text>
</comment>
<proteinExistence type="inferred from homology"/>
<sequence length="144" mass="16145">MTFNIWDTAGQEKFGGLREGNYIGADCAIVMFDVTSRMSYKNARVWAQDLRKHAPPGIPIVLCGNKVDVKDRKVKPKHIVVHRDPALGFAAYFDISAKSNHNFEKPFLALAKHFFGNDTTLHTIADEPNPPPDGPISSRLRSRR</sequence>
<feature type="region of interest" description="Disordered" evidence="7">
    <location>
        <begin position="122"/>
        <end position="144"/>
    </location>
</feature>
<reference evidence="8" key="1">
    <citation type="journal article" date="2019" name="MBio">
        <title>Virus Genomes from Deep Sea Sediments Expand the Ocean Megavirome and Support Independent Origins of Viral Gigantism.</title>
        <authorList>
            <person name="Backstrom D."/>
            <person name="Yutin N."/>
            <person name="Jorgensen S.L."/>
            <person name="Dharamshi J."/>
            <person name="Homa F."/>
            <person name="Zaremba-Niedwiedzka K."/>
            <person name="Spang A."/>
            <person name="Wolf Y.I."/>
            <person name="Koonin E.V."/>
            <person name="Ettema T.J."/>
        </authorList>
    </citation>
    <scope>NUCLEOTIDE SEQUENCE</scope>
</reference>
<dbReference type="PROSITE" id="PS51418">
    <property type="entry name" value="RAN"/>
    <property type="match status" value="1"/>
</dbReference>
<accession>A0A481YVJ5</accession>
<name>A0A481YVJ5_9VIRU</name>
<dbReference type="NCBIfam" id="TIGR00231">
    <property type="entry name" value="small_GTP"/>
    <property type="match status" value="1"/>
</dbReference>
<dbReference type="PANTHER" id="PTHR24071">
    <property type="entry name" value="RAN GTPASE"/>
    <property type="match status" value="1"/>
</dbReference>
<evidence type="ECO:0000256" key="4">
    <source>
        <dbReference type="ARBA" id="ARBA00022741"/>
    </source>
</evidence>
<evidence type="ECO:0000313" key="8">
    <source>
        <dbReference type="EMBL" id="QBK86921.1"/>
    </source>
</evidence>
<keyword evidence="5" id="KW-0653">Protein transport</keyword>
<gene>
    <name evidence="8" type="ORF">LCMAC103_02590</name>
</gene>
<evidence type="ECO:0000256" key="1">
    <source>
        <dbReference type="ARBA" id="ARBA00004112"/>
    </source>
</evidence>
<protein>
    <submittedName>
        <fullName evidence="8">Ras family GTPase</fullName>
    </submittedName>
</protein>
<dbReference type="EMBL" id="MK500338">
    <property type="protein sequence ID" value="QBK86921.1"/>
    <property type="molecule type" value="Genomic_DNA"/>
</dbReference>
<dbReference type="SUPFAM" id="SSF52540">
    <property type="entry name" value="P-loop containing nucleoside triphosphate hydrolases"/>
    <property type="match status" value="1"/>
</dbReference>
<evidence type="ECO:0000256" key="7">
    <source>
        <dbReference type="SAM" id="MobiDB-lite"/>
    </source>
</evidence>
<evidence type="ECO:0000256" key="2">
    <source>
        <dbReference type="ARBA" id="ARBA00008028"/>
    </source>
</evidence>
<evidence type="ECO:0000256" key="3">
    <source>
        <dbReference type="ARBA" id="ARBA00022448"/>
    </source>
</evidence>
<dbReference type="SMART" id="SM00173">
    <property type="entry name" value="RAS"/>
    <property type="match status" value="1"/>
</dbReference>
<dbReference type="GO" id="GO:0003924">
    <property type="term" value="F:GTPase activity"/>
    <property type="evidence" value="ECO:0007669"/>
    <property type="project" value="InterPro"/>
</dbReference>